<feature type="transmembrane region" description="Helical" evidence="1">
    <location>
        <begin position="133"/>
        <end position="150"/>
    </location>
</feature>
<keyword evidence="1" id="KW-0812">Transmembrane</keyword>
<name>A0A3A5MB91_9MICC</name>
<protein>
    <recommendedName>
        <fullName evidence="4">DUF308 domain-containing protein</fullName>
    </recommendedName>
</protein>
<comment type="caution">
    <text evidence="2">The sequence shown here is derived from an EMBL/GenBank/DDBJ whole genome shotgun (WGS) entry which is preliminary data.</text>
</comment>
<feature type="transmembrane region" description="Helical" evidence="1">
    <location>
        <begin position="156"/>
        <end position="178"/>
    </location>
</feature>
<keyword evidence="1" id="KW-1133">Transmembrane helix</keyword>
<evidence type="ECO:0000313" key="2">
    <source>
        <dbReference type="EMBL" id="RJT77770.1"/>
    </source>
</evidence>
<sequence length="202" mass="20396">MAAAPPAPGAGHDTAESTVWKPFLARAVVSAVFGLVTIFWREPSTLVMSLVGGLYFLLTGAAYLWTHRMSHWGARPLLTDVGGGLLVGAGIASLAFSDERSFAFAGAVALVVAGIAELVRGLGIRSHVAARDLVVVGVVSSATGVILPFVEQLGAHALLGVTGGGALLSAVVLGIAALSYRHDSALSASATSGAEGEPEPVN</sequence>
<evidence type="ECO:0000256" key="1">
    <source>
        <dbReference type="SAM" id="Phobius"/>
    </source>
</evidence>
<organism evidence="2 3">
    <name type="scientific">Arthrobacter cheniae</name>
    <dbReference type="NCBI Taxonomy" id="1258888"/>
    <lineage>
        <taxon>Bacteria</taxon>
        <taxon>Bacillati</taxon>
        <taxon>Actinomycetota</taxon>
        <taxon>Actinomycetes</taxon>
        <taxon>Micrococcales</taxon>
        <taxon>Micrococcaceae</taxon>
        <taxon>Arthrobacter</taxon>
    </lineage>
</organism>
<evidence type="ECO:0008006" key="4">
    <source>
        <dbReference type="Google" id="ProtNLM"/>
    </source>
</evidence>
<dbReference type="OrthoDB" id="4954718at2"/>
<reference evidence="2 3" key="1">
    <citation type="submission" date="2018-09" db="EMBL/GenBank/DDBJ databases">
        <title>Novel species of Arthrobacter.</title>
        <authorList>
            <person name="Liu Q."/>
            <person name="Xin Y.-H."/>
        </authorList>
    </citation>
    <scope>NUCLEOTIDE SEQUENCE [LARGE SCALE GENOMIC DNA]</scope>
    <source>
        <strain evidence="2 3">Hz2</strain>
    </source>
</reference>
<keyword evidence="1" id="KW-0472">Membrane</keyword>
<feature type="transmembrane region" description="Helical" evidence="1">
    <location>
        <begin position="77"/>
        <end position="96"/>
    </location>
</feature>
<dbReference type="EMBL" id="QZVT01000008">
    <property type="protein sequence ID" value="RJT77770.1"/>
    <property type="molecule type" value="Genomic_DNA"/>
</dbReference>
<dbReference type="AlphaFoldDB" id="A0A3A5MB91"/>
<proteinExistence type="predicted"/>
<keyword evidence="3" id="KW-1185">Reference proteome</keyword>
<dbReference type="Proteomes" id="UP000272560">
    <property type="component" value="Unassembled WGS sequence"/>
</dbReference>
<evidence type="ECO:0000313" key="3">
    <source>
        <dbReference type="Proteomes" id="UP000272560"/>
    </source>
</evidence>
<feature type="transmembrane region" description="Helical" evidence="1">
    <location>
        <begin position="23"/>
        <end position="40"/>
    </location>
</feature>
<feature type="transmembrane region" description="Helical" evidence="1">
    <location>
        <begin position="102"/>
        <end position="121"/>
    </location>
</feature>
<accession>A0A3A5MB91</accession>
<feature type="transmembrane region" description="Helical" evidence="1">
    <location>
        <begin position="46"/>
        <end position="65"/>
    </location>
</feature>
<gene>
    <name evidence="2" type="ORF">D6T63_14570</name>
</gene>
<dbReference type="RefSeq" id="WP_120149786.1">
    <property type="nucleotide sequence ID" value="NZ_QZVT01000008.1"/>
</dbReference>